<evidence type="ECO:0000256" key="6">
    <source>
        <dbReference type="ARBA" id="ARBA00022679"/>
    </source>
</evidence>
<keyword evidence="17" id="KW-1185">Reference proteome</keyword>
<evidence type="ECO:0000259" key="15">
    <source>
        <dbReference type="PROSITE" id="PS50109"/>
    </source>
</evidence>
<dbReference type="RefSeq" id="WP_078786450.1">
    <property type="nucleotide sequence ID" value="NZ_FMTO01000005.1"/>
</dbReference>
<dbReference type="InterPro" id="IPR050398">
    <property type="entry name" value="HssS/ArlS-like"/>
</dbReference>
<accession>A0A1T4L763</accession>
<evidence type="ECO:0000256" key="4">
    <source>
        <dbReference type="ARBA" id="ARBA00022475"/>
    </source>
</evidence>
<evidence type="ECO:0000256" key="8">
    <source>
        <dbReference type="ARBA" id="ARBA00022741"/>
    </source>
</evidence>
<comment type="catalytic activity">
    <reaction evidence="1">
        <text>ATP + protein L-histidine = ADP + protein N-phospho-L-histidine.</text>
        <dbReference type="EC" id="2.7.13.3"/>
    </reaction>
</comment>
<evidence type="ECO:0000256" key="10">
    <source>
        <dbReference type="ARBA" id="ARBA00022840"/>
    </source>
</evidence>
<organism evidence="16 17">
    <name type="scientific">Eubacterium ruminantium</name>
    <dbReference type="NCBI Taxonomy" id="42322"/>
    <lineage>
        <taxon>Bacteria</taxon>
        <taxon>Bacillati</taxon>
        <taxon>Bacillota</taxon>
        <taxon>Clostridia</taxon>
        <taxon>Eubacteriales</taxon>
        <taxon>Eubacteriaceae</taxon>
        <taxon>Eubacterium</taxon>
    </lineage>
</organism>
<dbReference type="GO" id="GO:0000155">
    <property type="term" value="F:phosphorelay sensor kinase activity"/>
    <property type="evidence" value="ECO:0007669"/>
    <property type="project" value="InterPro"/>
</dbReference>
<keyword evidence="8" id="KW-0547">Nucleotide-binding</keyword>
<dbReference type="AlphaFoldDB" id="A0A1T4L763"/>
<dbReference type="InterPro" id="IPR036890">
    <property type="entry name" value="HATPase_C_sf"/>
</dbReference>
<dbReference type="InterPro" id="IPR003661">
    <property type="entry name" value="HisK_dim/P_dom"/>
</dbReference>
<keyword evidence="13 14" id="KW-0472">Membrane</keyword>
<evidence type="ECO:0000256" key="3">
    <source>
        <dbReference type="ARBA" id="ARBA00012438"/>
    </source>
</evidence>
<evidence type="ECO:0000256" key="12">
    <source>
        <dbReference type="ARBA" id="ARBA00023012"/>
    </source>
</evidence>
<evidence type="ECO:0000256" key="14">
    <source>
        <dbReference type="SAM" id="Phobius"/>
    </source>
</evidence>
<evidence type="ECO:0000256" key="11">
    <source>
        <dbReference type="ARBA" id="ARBA00022989"/>
    </source>
</evidence>
<keyword evidence="12" id="KW-0902">Two-component regulatory system</keyword>
<feature type="transmembrane region" description="Helical" evidence="14">
    <location>
        <begin position="163"/>
        <end position="184"/>
    </location>
</feature>
<dbReference type="EMBL" id="FUXA01000005">
    <property type="protein sequence ID" value="SJZ50552.1"/>
    <property type="molecule type" value="Genomic_DNA"/>
</dbReference>
<keyword evidence="6" id="KW-0808">Transferase</keyword>
<dbReference type="InterPro" id="IPR005467">
    <property type="entry name" value="His_kinase_dom"/>
</dbReference>
<sequence length="469" mass="54090">MKRLKKLYLIIVLLFAVLIIFSNLILNKMMRKNEDTSVMLMNQVIHDIEDMLKISGKDDPDYDLLEENGDSDDDSLEISDTDKMKKIIDSCYYEKTDILKKKFGKNNLPDKVYFLAAEPKEDGVALINREKTDSKIWILKKDGINAGFIIFYYKERDLSKYRLILNFSLGIAFIFAVGCCIYINRKVIRPFNRLADYPEKISKNQNIDKLPETKNRMFGKFVWGMNMLNDSLNSERKRVNDLNKEQLTMVTTIAHGIKTPVSNIRLYSDAIETGLYQPDGKPNESDLEVAQKIRKNADDISDLVKQLIDKASGGVIDFEPKKNGFYLSELKNYLDEEYGRRLEVMRIPYEFSLENDAILNSDKDGICRILSQLMENAIKYGNGEGIFVHINKESELYKISVKNKGEVLSENELPYIFNGFWRGSNAEKTEGSGIGLFEAYEIAKRLDGDIYVRANEKNKEMEFILVIEK</sequence>
<comment type="subcellular location">
    <subcellularLocation>
        <location evidence="2">Cell membrane</location>
        <topology evidence="2">Multi-pass membrane protein</topology>
    </subcellularLocation>
</comment>
<dbReference type="SMART" id="SM00387">
    <property type="entry name" value="HATPase_c"/>
    <property type="match status" value="1"/>
</dbReference>
<dbReference type="InterPro" id="IPR003594">
    <property type="entry name" value="HATPase_dom"/>
</dbReference>
<dbReference type="GO" id="GO:0005886">
    <property type="term" value="C:plasma membrane"/>
    <property type="evidence" value="ECO:0007669"/>
    <property type="project" value="UniProtKB-SubCell"/>
</dbReference>
<evidence type="ECO:0000256" key="13">
    <source>
        <dbReference type="ARBA" id="ARBA00023136"/>
    </source>
</evidence>
<dbReference type="CDD" id="cd00082">
    <property type="entry name" value="HisKA"/>
    <property type="match status" value="1"/>
</dbReference>
<dbReference type="SMART" id="SM00388">
    <property type="entry name" value="HisKA"/>
    <property type="match status" value="1"/>
</dbReference>
<dbReference type="Gene3D" id="1.10.287.130">
    <property type="match status" value="1"/>
</dbReference>
<evidence type="ECO:0000256" key="5">
    <source>
        <dbReference type="ARBA" id="ARBA00022553"/>
    </source>
</evidence>
<dbReference type="Pfam" id="PF02518">
    <property type="entry name" value="HATPase_c"/>
    <property type="match status" value="1"/>
</dbReference>
<evidence type="ECO:0000256" key="7">
    <source>
        <dbReference type="ARBA" id="ARBA00022692"/>
    </source>
</evidence>
<keyword evidence="7 14" id="KW-0812">Transmembrane</keyword>
<dbReference type="SUPFAM" id="SSF47384">
    <property type="entry name" value="Homodimeric domain of signal transducing histidine kinase"/>
    <property type="match status" value="1"/>
</dbReference>
<dbReference type="InterPro" id="IPR036097">
    <property type="entry name" value="HisK_dim/P_sf"/>
</dbReference>
<dbReference type="OrthoDB" id="9780718at2"/>
<feature type="transmembrane region" description="Helical" evidence="14">
    <location>
        <begin position="6"/>
        <end position="26"/>
    </location>
</feature>
<dbReference type="PROSITE" id="PS50109">
    <property type="entry name" value="HIS_KIN"/>
    <property type="match status" value="1"/>
</dbReference>
<evidence type="ECO:0000313" key="16">
    <source>
        <dbReference type="EMBL" id="SJZ50552.1"/>
    </source>
</evidence>
<dbReference type="Proteomes" id="UP000189857">
    <property type="component" value="Unassembled WGS sequence"/>
</dbReference>
<dbReference type="PANTHER" id="PTHR45528:SF1">
    <property type="entry name" value="SENSOR HISTIDINE KINASE CPXA"/>
    <property type="match status" value="1"/>
</dbReference>
<dbReference type="Pfam" id="PF00512">
    <property type="entry name" value="HisKA"/>
    <property type="match status" value="1"/>
</dbReference>
<keyword evidence="10" id="KW-0067">ATP-binding</keyword>
<keyword evidence="11 14" id="KW-1133">Transmembrane helix</keyword>
<evidence type="ECO:0000256" key="9">
    <source>
        <dbReference type="ARBA" id="ARBA00022777"/>
    </source>
</evidence>
<dbReference type="GO" id="GO:0005524">
    <property type="term" value="F:ATP binding"/>
    <property type="evidence" value="ECO:0007669"/>
    <property type="project" value="UniProtKB-KW"/>
</dbReference>
<dbReference type="PANTHER" id="PTHR45528">
    <property type="entry name" value="SENSOR HISTIDINE KINASE CPXA"/>
    <property type="match status" value="1"/>
</dbReference>
<gene>
    <name evidence="16" type="ORF">SAMN02745110_00707</name>
</gene>
<dbReference type="SUPFAM" id="SSF55874">
    <property type="entry name" value="ATPase domain of HSP90 chaperone/DNA topoisomerase II/histidine kinase"/>
    <property type="match status" value="1"/>
</dbReference>
<evidence type="ECO:0000256" key="2">
    <source>
        <dbReference type="ARBA" id="ARBA00004651"/>
    </source>
</evidence>
<evidence type="ECO:0000313" key="17">
    <source>
        <dbReference type="Proteomes" id="UP000189857"/>
    </source>
</evidence>
<keyword evidence="5" id="KW-0597">Phosphoprotein</keyword>
<dbReference type="Gene3D" id="3.30.565.10">
    <property type="entry name" value="Histidine kinase-like ATPase, C-terminal domain"/>
    <property type="match status" value="1"/>
</dbReference>
<keyword evidence="4" id="KW-1003">Cell membrane</keyword>
<protein>
    <recommendedName>
        <fullName evidence="3">histidine kinase</fullName>
        <ecNumber evidence="3">2.7.13.3</ecNumber>
    </recommendedName>
</protein>
<proteinExistence type="predicted"/>
<name>A0A1T4L763_9FIRM</name>
<dbReference type="EC" id="2.7.13.3" evidence="3"/>
<reference evidence="16 17" key="1">
    <citation type="submission" date="2017-02" db="EMBL/GenBank/DDBJ databases">
        <authorList>
            <person name="Peterson S.W."/>
        </authorList>
    </citation>
    <scope>NUCLEOTIDE SEQUENCE [LARGE SCALE GENOMIC DNA]</scope>
    <source>
        <strain evidence="16 17">ATCC 17233</strain>
    </source>
</reference>
<feature type="domain" description="Histidine kinase" evidence="15">
    <location>
        <begin position="252"/>
        <end position="469"/>
    </location>
</feature>
<evidence type="ECO:0000256" key="1">
    <source>
        <dbReference type="ARBA" id="ARBA00000085"/>
    </source>
</evidence>
<keyword evidence="9 16" id="KW-0418">Kinase</keyword>